<dbReference type="InterPro" id="IPR032710">
    <property type="entry name" value="NTF2-like_dom_sf"/>
</dbReference>
<dbReference type="RefSeq" id="WP_132322956.1">
    <property type="nucleotide sequence ID" value="NZ_SMKR01000097.1"/>
</dbReference>
<keyword evidence="2" id="KW-1185">Reference proteome</keyword>
<dbReference type="OrthoDB" id="8229197at2"/>
<proteinExistence type="predicted"/>
<gene>
    <name evidence="1" type="ORF">E1218_21610</name>
</gene>
<evidence type="ECO:0000313" key="2">
    <source>
        <dbReference type="Proteomes" id="UP000295172"/>
    </source>
</evidence>
<name>A0A4R4WTC7_9ACTN</name>
<evidence type="ECO:0000313" key="1">
    <source>
        <dbReference type="EMBL" id="TDD20893.1"/>
    </source>
</evidence>
<sequence length="79" mass="9024">MDAEELRELERQRLVWSVEGRVAEAHAVHADDFVIVTPSAIEISVGGRDFPELRAWHLDCYRCTATGWQLRWSQATAIT</sequence>
<reference evidence="1 2" key="1">
    <citation type="submission" date="2019-02" db="EMBL/GenBank/DDBJ databases">
        <title>Draft genome sequences of novel Actinobacteria.</title>
        <authorList>
            <person name="Sahin N."/>
            <person name="Ay H."/>
            <person name="Saygin H."/>
        </authorList>
    </citation>
    <scope>NUCLEOTIDE SEQUENCE [LARGE SCALE GENOMIC DNA]</scope>
    <source>
        <strain evidence="1 2">16K104</strain>
    </source>
</reference>
<dbReference type="AlphaFoldDB" id="A0A4R4WTC7"/>
<evidence type="ECO:0008006" key="3">
    <source>
        <dbReference type="Google" id="ProtNLM"/>
    </source>
</evidence>
<organism evidence="1 2">
    <name type="scientific">Kribbella turkmenica</name>
    <dbReference type="NCBI Taxonomy" id="2530375"/>
    <lineage>
        <taxon>Bacteria</taxon>
        <taxon>Bacillati</taxon>
        <taxon>Actinomycetota</taxon>
        <taxon>Actinomycetes</taxon>
        <taxon>Propionibacteriales</taxon>
        <taxon>Kribbellaceae</taxon>
        <taxon>Kribbella</taxon>
    </lineage>
</organism>
<dbReference type="EMBL" id="SMKR01000097">
    <property type="protein sequence ID" value="TDD20893.1"/>
    <property type="molecule type" value="Genomic_DNA"/>
</dbReference>
<comment type="caution">
    <text evidence="1">The sequence shown here is derived from an EMBL/GenBank/DDBJ whole genome shotgun (WGS) entry which is preliminary data.</text>
</comment>
<dbReference type="Proteomes" id="UP000295172">
    <property type="component" value="Unassembled WGS sequence"/>
</dbReference>
<dbReference type="SUPFAM" id="SSF54427">
    <property type="entry name" value="NTF2-like"/>
    <property type="match status" value="1"/>
</dbReference>
<accession>A0A4R4WTC7</accession>
<protein>
    <recommendedName>
        <fullName evidence="3">Nuclear transport factor 2 family protein</fullName>
    </recommendedName>
</protein>